<dbReference type="PATRIC" id="fig|1405.8.peg.4104"/>
<dbReference type="EMBL" id="JMQC01000008">
    <property type="protein sequence ID" value="KFM99407.1"/>
    <property type="molecule type" value="Genomic_DNA"/>
</dbReference>
<protein>
    <submittedName>
        <fullName evidence="2">Sporulation protein YpjB</fullName>
    </submittedName>
</protein>
<dbReference type="Proteomes" id="UP000264294">
    <property type="component" value="Unassembled WGS sequence"/>
</dbReference>
<comment type="caution">
    <text evidence="2">The sequence shown here is derived from an EMBL/GenBank/DDBJ whole genome shotgun (WGS) entry which is preliminary data.</text>
</comment>
<evidence type="ECO:0000313" key="3">
    <source>
        <dbReference type="EMBL" id="RFT68389.1"/>
    </source>
</evidence>
<reference evidence="2 4" key="1">
    <citation type="submission" date="2014-04" db="EMBL/GenBank/DDBJ databases">
        <authorList>
            <person name="Bishop-Lilly K.A."/>
            <person name="Broomall S.M."/>
            <person name="Chain P.S."/>
            <person name="Chertkov O."/>
            <person name="Coyne S.R."/>
            <person name="Daligault H.E."/>
            <person name="Davenport K.W."/>
            <person name="Erkkila T."/>
            <person name="Frey K.G."/>
            <person name="Gibbons H.S."/>
            <person name="Gu W."/>
            <person name="Jaissle J."/>
            <person name="Johnson S.L."/>
            <person name="Koroleva G.I."/>
            <person name="Ladner J.T."/>
            <person name="Lo C.-C."/>
            <person name="Minogue T.D."/>
            <person name="Munk C."/>
            <person name="Palacios G.F."/>
            <person name="Redden C.L."/>
            <person name="Rosenzweig C.N."/>
            <person name="Scholz M.B."/>
            <person name="Teshima H."/>
            <person name="Xu Y."/>
        </authorList>
    </citation>
    <scope>NUCLEOTIDE SEQUENCE [LARGE SCALE GENOMIC DNA]</scope>
    <source>
        <strain evidence="2 4">BHP</strain>
    </source>
</reference>
<dbReference type="Pfam" id="PF09577">
    <property type="entry name" value="Spore_YpjB"/>
    <property type="match status" value="1"/>
</dbReference>
<dbReference type="NCBIfam" id="TIGR02878">
    <property type="entry name" value="spore_ypjB"/>
    <property type="match status" value="1"/>
</dbReference>
<dbReference type="InterPro" id="IPR014231">
    <property type="entry name" value="Spore_YpjB"/>
</dbReference>
<reference evidence="3 5" key="2">
    <citation type="submission" date="2018-08" db="EMBL/GenBank/DDBJ databases">
        <title>Bacillus clarus sp. nov. strain PS00077A.</title>
        <authorList>
            <person name="Mendez Acevedo M."/>
            <person name="Carroll L."/>
            <person name="Mukherjee M."/>
            <person name="Wiedmann M."/>
            <person name="Kovac J."/>
        </authorList>
    </citation>
    <scope>NUCLEOTIDE SEQUENCE [LARGE SCALE GENOMIC DNA]</scope>
    <source>
        <strain evidence="3 5">PS00077A</strain>
    </source>
</reference>
<feature type="transmembrane region" description="Helical" evidence="1">
    <location>
        <begin position="223"/>
        <end position="243"/>
    </location>
</feature>
<evidence type="ECO:0000313" key="5">
    <source>
        <dbReference type="Proteomes" id="UP000264294"/>
    </source>
</evidence>
<dbReference type="AlphaFoldDB" id="A0A090YN89"/>
<keyword evidence="1" id="KW-0812">Transmembrane</keyword>
<name>A0A090YN89_9BACI</name>
<keyword evidence="1" id="KW-1133">Transmembrane helix</keyword>
<accession>A0A090YN89</accession>
<gene>
    <name evidence="2" type="primary">ypjB</name>
    <name evidence="3" type="ORF">D0U04_02745</name>
    <name evidence="2" type="ORF">DJ93_3997</name>
</gene>
<dbReference type="RefSeq" id="WP_042982865.1">
    <property type="nucleotide sequence ID" value="NZ_JMQC01000008.1"/>
</dbReference>
<evidence type="ECO:0000313" key="2">
    <source>
        <dbReference type="EMBL" id="KFM99407.1"/>
    </source>
</evidence>
<proteinExistence type="predicted"/>
<organism evidence="2 4">
    <name type="scientific">Bacillus clarus</name>
    <dbReference type="NCBI Taxonomy" id="2338372"/>
    <lineage>
        <taxon>Bacteria</taxon>
        <taxon>Bacillati</taxon>
        <taxon>Bacillota</taxon>
        <taxon>Bacilli</taxon>
        <taxon>Bacillales</taxon>
        <taxon>Bacillaceae</taxon>
        <taxon>Bacillus</taxon>
        <taxon>Bacillus cereus group</taxon>
    </lineage>
</organism>
<keyword evidence="5" id="KW-1185">Reference proteome</keyword>
<keyword evidence="1" id="KW-0472">Membrane</keyword>
<evidence type="ECO:0000313" key="4">
    <source>
        <dbReference type="Proteomes" id="UP000029389"/>
    </source>
</evidence>
<sequence length="262" mass="30245">MKRTLIGMIAFMIMLFPVRIYAEGWSELTGLLNDSLQLVKKNEDEKAVQVLQHFSEQFALKENEKETQVTSSQFRVISLAYDKAQQSLAEESAGKQIKIDDVLALQLAVDAQVSKYQPLWKEREGKVMDAFSAVEKAMKKEEDEQFQQSLNTFLHEFNIIYPSLMIALPENQSQRINAHLSYLDEFRNVMLKNKSGQTQLGIIKGDLQKVFQAVKKDEVDPSLIWFMTITGGIILFTLTYVGWRKYKGEREKRKSNLHSKNR</sequence>
<dbReference type="STRING" id="1405.B7492_08485"/>
<evidence type="ECO:0000256" key="1">
    <source>
        <dbReference type="SAM" id="Phobius"/>
    </source>
</evidence>
<dbReference type="EMBL" id="QVOD01000002">
    <property type="protein sequence ID" value="RFT68389.1"/>
    <property type="molecule type" value="Genomic_DNA"/>
</dbReference>
<dbReference type="Proteomes" id="UP000029389">
    <property type="component" value="Unassembled WGS sequence"/>
</dbReference>